<proteinExistence type="inferred from homology"/>
<protein>
    <recommendedName>
        <fullName evidence="2">cutinase</fullName>
        <ecNumber evidence="2">3.1.1.74</ecNumber>
    </recommendedName>
</protein>
<dbReference type="InterPro" id="IPR011150">
    <property type="entry name" value="Cutinase_monf"/>
</dbReference>
<reference evidence="9" key="1">
    <citation type="submission" date="2021-12" db="EMBL/GenBank/DDBJ databases">
        <title>Convergent genome expansion in fungi linked to evolution of root-endophyte symbiosis.</title>
        <authorList>
            <consortium name="DOE Joint Genome Institute"/>
            <person name="Ke Y.-H."/>
            <person name="Bonito G."/>
            <person name="Liao H.-L."/>
            <person name="Looney B."/>
            <person name="Rojas-Flechas A."/>
            <person name="Nash J."/>
            <person name="Hameed K."/>
            <person name="Schadt C."/>
            <person name="Martin F."/>
            <person name="Crous P.W."/>
            <person name="Miettinen O."/>
            <person name="Magnuson J.K."/>
            <person name="Labbe J."/>
            <person name="Jacobson D."/>
            <person name="Doktycz M.J."/>
            <person name="Veneault-Fourrey C."/>
            <person name="Kuo A."/>
            <person name="Mondo S."/>
            <person name="Calhoun S."/>
            <person name="Riley R."/>
            <person name="Ohm R."/>
            <person name="LaButti K."/>
            <person name="Andreopoulos B."/>
            <person name="Pangilinan J."/>
            <person name="Nolan M."/>
            <person name="Tritt A."/>
            <person name="Clum A."/>
            <person name="Lipzen A."/>
            <person name="Daum C."/>
            <person name="Barry K."/>
            <person name="Grigoriev I.V."/>
            <person name="Vilgalys R."/>
        </authorList>
    </citation>
    <scope>NUCLEOTIDE SEQUENCE</scope>
    <source>
        <strain evidence="9">PMI_201</strain>
    </source>
</reference>
<gene>
    <name evidence="9" type="ORF">BGW36DRAFT_401848</name>
</gene>
<dbReference type="AlphaFoldDB" id="A0AAD4KF65"/>
<evidence type="ECO:0000256" key="3">
    <source>
        <dbReference type="ARBA" id="ARBA00022487"/>
    </source>
</evidence>
<dbReference type="PANTHER" id="PTHR48250:SF2">
    <property type="entry name" value="CUTINASE"/>
    <property type="match status" value="1"/>
</dbReference>
<dbReference type="Proteomes" id="UP001201262">
    <property type="component" value="Unassembled WGS sequence"/>
</dbReference>
<dbReference type="RefSeq" id="XP_046065854.1">
    <property type="nucleotide sequence ID" value="XM_046218795.1"/>
</dbReference>
<evidence type="ECO:0000313" key="9">
    <source>
        <dbReference type="EMBL" id="KAH8689500.1"/>
    </source>
</evidence>
<evidence type="ECO:0000256" key="5">
    <source>
        <dbReference type="ARBA" id="ARBA00022801"/>
    </source>
</evidence>
<evidence type="ECO:0000256" key="8">
    <source>
        <dbReference type="PIRSR" id="PIRSR611150-2"/>
    </source>
</evidence>
<comment type="caution">
    <text evidence="9">The sequence shown here is derived from an EMBL/GenBank/DDBJ whole genome shotgun (WGS) entry which is preliminary data.</text>
</comment>
<sequence>MTVATQKVNDNSNGMIDIIEGNAECASIAVIFARGTFDSGNIGVWVGPQFFEELSSRVPSAALQGVDPDAYKADLYGYLSEGGSDDGAVSLASTVNDYNSKCPDSVIVISGWSQGALVAHKALEQISSTALDKTAALVTFGDPNGVWNNTALPESIPSSSFSTSCVTGTIFDPLCAQIPSDFKFPTSLSDIVGPFASLPNVAVGIQQAEAAANLAIKFPAELAASWEAFVSNLTPQQFVRLMLTPQHFTYGNNGMASQAADFVAGLAPVQNSQ</sequence>
<comment type="catalytic activity">
    <reaction evidence="7">
        <text>cutin + H2O = cutin monomers.</text>
        <dbReference type="EC" id="3.1.1.74"/>
    </reaction>
</comment>
<dbReference type="InterPro" id="IPR000675">
    <property type="entry name" value="Cutinase/axe"/>
</dbReference>
<evidence type="ECO:0000256" key="7">
    <source>
        <dbReference type="ARBA" id="ARBA00034045"/>
    </source>
</evidence>
<evidence type="ECO:0000256" key="2">
    <source>
        <dbReference type="ARBA" id="ARBA00013095"/>
    </source>
</evidence>
<evidence type="ECO:0000313" key="10">
    <source>
        <dbReference type="Proteomes" id="UP001201262"/>
    </source>
</evidence>
<keyword evidence="3" id="KW-0719">Serine esterase</keyword>
<keyword evidence="4" id="KW-0732">Signal</keyword>
<comment type="similarity">
    <text evidence="1">Belongs to the cutinase family.</text>
</comment>
<dbReference type="GO" id="GO:0050525">
    <property type="term" value="F:cutinase activity"/>
    <property type="evidence" value="ECO:0007669"/>
    <property type="project" value="UniProtKB-EC"/>
</dbReference>
<dbReference type="EC" id="3.1.1.74" evidence="2"/>
<dbReference type="InterPro" id="IPR029058">
    <property type="entry name" value="AB_hydrolase_fold"/>
</dbReference>
<dbReference type="SMART" id="SM01110">
    <property type="entry name" value="Cutinase"/>
    <property type="match status" value="1"/>
</dbReference>
<organism evidence="9 10">
    <name type="scientific">Talaromyces proteolyticus</name>
    <dbReference type="NCBI Taxonomy" id="1131652"/>
    <lineage>
        <taxon>Eukaryota</taxon>
        <taxon>Fungi</taxon>
        <taxon>Dikarya</taxon>
        <taxon>Ascomycota</taxon>
        <taxon>Pezizomycotina</taxon>
        <taxon>Eurotiomycetes</taxon>
        <taxon>Eurotiomycetidae</taxon>
        <taxon>Eurotiales</taxon>
        <taxon>Trichocomaceae</taxon>
        <taxon>Talaromyces</taxon>
        <taxon>Talaromyces sect. Bacilispori</taxon>
    </lineage>
</organism>
<dbReference type="PANTHER" id="PTHR48250">
    <property type="entry name" value="CUTINASE 2-RELATED"/>
    <property type="match status" value="1"/>
</dbReference>
<keyword evidence="6 8" id="KW-1015">Disulfide bond</keyword>
<dbReference type="SUPFAM" id="SSF53474">
    <property type="entry name" value="alpha/beta-Hydrolases"/>
    <property type="match status" value="1"/>
</dbReference>
<dbReference type="GO" id="GO:0016052">
    <property type="term" value="P:carbohydrate catabolic process"/>
    <property type="evidence" value="ECO:0007669"/>
    <property type="project" value="TreeGrafter"/>
</dbReference>
<keyword evidence="5" id="KW-0378">Hydrolase</keyword>
<dbReference type="Gene3D" id="3.40.50.1820">
    <property type="entry name" value="alpha/beta hydrolase"/>
    <property type="match status" value="1"/>
</dbReference>
<keyword evidence="10" id="KW-1185">Reference proteome</keyword>
<name>A0AAD4KF65_9EURO</name>
<evidence type="ECO:0000256" key="1">
    <source>
        <dbReference type="ARBA" id="ARBA00007534"/>
    </source>
</evidence>
<dbReference type="Pfam" id="PF01083">
    <property type="entry name" value="Cutinase"/>
    <property type="match status" value="1"/>
</dbReference>
<evidence type="ECO:0000256" key="4">
    <source>
        <dbReference type="ARBA" id="ARBA00022729"/>
    </source>
</evidence>
<feature type="disulfide bond" evidence="8">
    <location>
        <begin position="25"/>
        <end position="102"/>
    </location>
</feature>
<dbReference type="GO" id="GO:0005576">
    <property type="term" value="C:extracellular region"/>
    <property type="evidence" value="ECO:0007669"/>
    <property type="project" value="InterPro"/>
</dbReference>
<dbReference type="EMBL" id="JAJTJA010000015">
    <property type="protein sequence ID" value="KAH8689500.1"/>
    <property type="molecule type" value="Genomic_DNA"/>
</dbReference>
<dbReference type="GeneID" id="70249082"/>
<evidence type="ECO:0000256" key="6">
    <source>
        <dbReference type="ARBA" id="ARBA00023157"/>
    </source>
</evidence>
<accession>A0AAD4KF65</accession>